<keyword evidence="3" id="KW-1185">Reference proteome</keyword>
<evidence type="ECO:0000256" key="1">
    <source>
        <dbReference type="SAM" id="SignalP"/>
    </source>
</evidence>
<feature type="signal peptide" evidence="1">
    <location>
        <begin position="1"/>
        <end position="19"/>
    </location>
</feature>
<reference evidence="2" key="1">
    <citation type="submission" date="2017-08" db="EMBL/GenBank/DDBJ databases">
        <authorList>
            <person name="Polle J.E."/>
            <person name="Barry K."/>
            <person name="Cushman J."/>
            <person name="Schmutz J."/>
            <person name="Tran D."/>
            <person name="Hathwaick L.T."/>
            <person name="Yim W.C."/>
            <person name="Jenkins J."/>
            <person name="Mckie-Krisberg Z.M."/>
            <person name="Prochnik S."/>
            <person name="Lindquist E."/>
            <person name="Dockter R.B."/>
            <person name="Adam C."/>
            <person name="Molina H."/>
            <person name="Bunkerborg J."/>
            <person name="Jin E."/>
            <person name="Buchheim M."/>
            <person name="Magnuson J."/>
        </authorList>
    </citation>
    <scope>NUCLEOTIDE SEQUENCE</scope>
    <source>
        <strain evidence="2">CCAP 19/18</strain>
    </source>
</reference>
<dbReference type="EMBL" id="MU069901">
    <property type="protein sequence ID" value="KAF5832058.1"/>
    <property type="molecule type" value="Genomic_DNA"/>
</dbReference>
<gene>
    <name evidence="2" type="ORF">DUNSADRAFT_12201</name>
</gene>
<feature type="chain" id="PRO_5047440392" evidence="1">
    <location>
        <begin position="20"/>
        <end position="153"/>
    </location>
</feature>
<accession>A0ABQ7GBR8</accession>
<keyword evidence="1" id="KW-0732">Signal</keyword>
<name>A0ABQ7GBR8_DUNSA</name>
<dbReference type="Proteomes" id="UP000815325">
    <property type="component" value="Unassembled WGS sequence"/>
</dbReference>
<feature type="non-terminal residue" evidence="2">
    <location>
        <position position="153"/>
    </location>
</feature>
<organism evidence="2 3">
    <name type="scientific">Dunaliella salina</name>
    <name type="common">Green alga</name>
    <name type="synonym">Protococcus salinus</name>
    <dbReference type="NCBI Taxonomy" id="3046"/>
    <lineage>
        <taxon>Eukaryota</taxon>
        <taxon>Viridiplantae</taxon>
        <taxon>Chlorophyta</taxon>
        <taxon>core chlorophytes</taxon>
        <taxon>Chlorophyceae</taxon>
        <taxon>CS clade</taxon>
        <taxon>Chlamydomonadales</taxon>
        <taxon>Dunaliellaceae</taxon>
        <taxon>Dunaliella</taxon>
    </lineage>
</organism>
<evidence type="ECO:0000313" key="3">
    <source>
        <dbReference type="Proteomes" id="UP000815325"/>
    </source>
</evidence>
<sequence length="153" mass="16129">MAYCLLAFGILSSIASTHAILGAVKEENTVVQLAQQLVAHEAVVQESTRAQKQAQDAVAAVSVVQAAASQLASARQGTNETMATLHKAAWELNHVAQAPSIAPQHLWEIGALIKGHSQYVAEGKALQHVADLLEGAHMGMSETRSRVASIVSM</sequence>
<comment type="caution">
    <text evidence="2">The sequence shown here is derived from an EMBL/GenBank/DDBJ whole genome shotgun (WGS) entry which is preliminary data.</text>
</comment>
<proteinExistence type="predicted"/>
<evidence type="ECO:0000313" key="2">
    <source>
        <dbReference type="EMBL" id="KAF5832058.1"/>
    </source>
</evidence>
<protein>
    <submittedName>
        <fullName evidence="2">Uncharacterized protein</fullName>
    </submittedName>
</protein>